<dbReference type="Gene3D" id="1.20.1280.50">
    <property type="match status" value="1"/>
</dbReference>
<dbReference type="InterPro" id="IPR036047">
    <property type="entry name" value="F-box-like_dom_sf"/>
</dbReference>
<protein>
    <recommendedName>
        <fullName evidence="1">F-box domain-containing protein</fullName>
    </recommendedName>
</protein>
<dbReference type="Pfam" id="PF00646">
    <property type="entry name" value="F-box"/>
    <property type="match status" value="1"/>
</dbReference>
<feature type="domain" description="F-box" evidence="1">
    <location>
        <begin position="3"/>
        <end position="48"/>
    </location>
</feature>
<sequence length="277" mass="32342">MEQDLFRNLPSEITTNILSRLPIRSISISKCVCKPWLNLLESDYFDFLKSKTKAPHTIVRTEPETWTSTRCTIWEFEDEDEVDLESHPLRFHTLTDIGIPHGDSVKSVSRVRQANGLLLLYPDIETERHIYVCNPVTQSFSTFSAPNIYGHTEDEGIAMLLTLHVFRDCLCLCYGLGEYFVIWSMREHQVEESWTIEYKIRVDCDYEFEMEDMYIIPIKIFKNGDILMFLEDQCLAYYSNKTRTIQRVGMFDLADTMIFTPSLFSLKKFGGENVISF</sequence>
<dbReference type="EMBL" id="JBEAFC010000010">
    <property type="protein sequence ID" value="KAL1538389.1"/>
    <property type="molecule type" value="Genomic_DNA"/>
</dbReference>
<evidence type="ECO:0000259" key="1">
    <source>
        <dbReference type="PROSITE" id="PS50181"/>
    </source>
</evidence>
<name>A0ABD1G5E8_SALDI</name>
<evidence type="ECO:0000313" key="3">
    <source>
        <dbReference type="Proteomes" id="UP001567538"/>
    </source>
</evidence>
<accession>A0ABD1G5E8</accession>
<dbReference type="CDD" id="cd22157">
    <property type="entry name" value="F-box_AtFBW1-like"/>
    <property type="match status" value="1"/>
</dbReference>
<organism evidence="2 3">
    <name type="scientific">Salvia divinorum</name>
    <name type="common">Maria pastora</name>
    <name type="synonym">Diviner's sage</name>
    <dbReference type="NCBI Taxonomy" id="28513"/>
    <lineage>
        <taxon>Eukaryota</taxon>
        <taxon>Viridiplantae</taxon>
        <taxon>Streptophyta</taxon>
        <taxon>Embryophyta</taxon>
        <taxon>Tracheophyta</taxon>
        <taxon>Spermatophyta</taxon>
        <taxon>Magnoliopsida</taxon>
        <taxon>eudicotyledons</taxon>
        <taxon>Gunneridae</taxon>
        <taxon>Pentapetalae</taxon>
        <taxon>asterids</taxon>
        <taxon>lamiids</taxon>
        <taxon>Lamiales</taxon>
        <taxon>Lamiaceae</taxon>
        <taxon>Nepetoideae</taxon>
        <taxon>Mentheae</taxon>
        <taxon>Salviinae</taxon>
        <taxon>Salvia</taxon>
        <taxon>Salvia subgen. Calosphace</taxon>
    </lineage>
</organism>
<dbReference type="PANTHER" id="PTHR31672">
    <property type="entry name" value="BNACNNG10540D PROTEIN"/>
    <property type="match status" value="1"/>
</dbReference>
<evidence type="ECO:0000313" key="2">
    <source>
        <dbReference type="EMBL" id="KAL1538389.1"/>
    </source>
</evidence>
<dbReference type="InterPro" id="IPR001810">
    <property type="entry name" value="F-box_dom"/>
</dbReference>
<dbReference type="SMART" id="SM00256">
    <property type="entry name" value="FBOX"/>
    <property type="match status" value="1"/>
</dbReference>
<gene>
    <name evidence="2" type="ORF">AAHA92_27144</name>
</gene>
<reference evidence="2 3" key="1">
    <citation type="submission" date="2024-06" db="EMBL/GenBank/DDBJ databases">
        <title>A chromosome level genome sequence of Diviner's sage (Salvia divinorum).</title>
        <authorList>
            <person name="Ford S.A."/>
            <person name="Ro D.-K."/>
            <person name="Ness R.W."/>
            <person name="Phillips M.A."/>
        </authorList>
    </citation>
    <scope>NUCLEOTIDE SEQUENCE [LARGE SCALE GENOMIC DNA]</scope>
    <source>
        <strain evidence="2">SAF-2024a</strain>
        <tissue evidence="2">Leaf</tissue>
    </source>
</reference>
<dbReference type="Proteomes" id="UP001567538">
    <property type="component" value="Unassembled WGS sequence"/>
</dbReference>
<keyword evidence="3" id="KW-1185">Reference proteome</keyword>
<dbReference type="InterPro" id="IPR050796">
    <property type="entry name" value="SCF_F-box_component"/>
</dbReference>
<dbReference type="PROSITE" id="PS50181">
    <property type="entry name" value="FBOX"/>
    <property type="match status" value="1"/>
</dbReference>
<comment type="caution">
    <text evidence="2">The sequence shown here is derived from an EMBL/GenBank/DDBJ whole genome shotgun (WGS) entry which is preliminary data.</text>
</comment>
<proteinExistence type="predicted"/>
<dbReference type="SUPFAM" id="SSF81383">
    <property type="entry name" value="F-box domain"/>
    <property type="match status" value="1"/>
</dbReference>
<dbReference type="AlphaFoldDB" id="A0ABD1G5E8"/>